<dbReference type="InterPro" id="IPR035940">
    <property type="entry name" value="CAP_sf"/>
</dbReference>
<accession>A0A6I3KIN7</accession>
<evidence type="ECO:0000313" key="3">
    <source>
        <dbReference type="Proteomes" id="UP000440694"/>
    </source>
</evidence>
<dbReference type="Pfam" id="PF00188">
    <property type="entry name" value="CAP"/>
    <property type="match status" value="1"/>
</dbReference>
<name>A0A6I3KIN7_9HYPH</name>
<dbReference type="Gene3D" id="3.40.33.10">
    <property type="entry name" value="CAP"/>
    <property type="match status" value="1"/>
</dbReference>
<dbReference type="EMBL" id="WMBQ01000001">
    <property type="protein sequence ID" value="MTD93592.1"/>
    <property type="molecule type" value="Genomic_DNA"/>
</dbReference>
<dbReference type="SUPFAM" id="SSF55797">
    <property type="entry name" value="PR-1-like"/>
    <property type="match status" value="1"/>
</dbReference>
<evidence type="ECO:0000259" key="1">
    <source>
        <dbReference type="Pfam" id="PF00188"/>
    </source>
</evidence>
<dbReference type="PANTHER" id="PTHR31157">
    <property type="entry name" value="SCP DOMAIN-CONTAINING PROTEIN"/>
    <property type="match status" value="1"/>
</dbReference>
<dbReference type="CDD" id="cd05379">
    <property type="entry name" value="CAP_bacterial"/>
    <property type="match status" value="1"/>
</dbReference>
<sequence>MRRAAGHAQRTGLIWRRVARAFGLLGLAMLPPLAALAQERTSAWQTQTIPEATVPAPTPAAAPAVHVPPAAPPKQLTALERQAVQTIEITNAFRRRNGLPEFKEDPVCSAAAVDHAQDMARRSYFDHFGPGGTSPTSRYNRRNTAGQRVIRVTENIARGNGTTPESALRMWLDSSGHRKHLVGREMNHIGVGVANGSCFFGPCTYFVQCFSRWP</sequence>
<dbReference type="RefSeq" id="WP_154738120.1">
    <property type="nucleotide sequence ID" value="NZ_WMBQ01000001.1"/>
</dbReference>
<feature type="domain" description="SCP" evidence="1">
    <location>
        <begin position="89"/>
        <end position="210"/>
    </location>
</feature>
<gene>
    <name evidence="2" type="ORF">GIW81_04495</name>
</gene>
<dbReference type="InterPro" id="IPR014044">
    <property type="entry name" value="CAP_dom"/>
</dbReference>
<proteinExistence type="predicted"/>
<dbReference type="AlphaFoldDB" id="A0A6I3KIN7"/>
<keyword evidence="3" id="KW-1185">Reference proteome</keyword>
<reference evidence="2 3" key="1">
    <citation type="submission" date="2019-11" db="EMBL/GenBank/DDBJ databases">
        <title>Identification of a novel strain.</title>
        <authorList>
            <person name="Xu Q."/>
            <person name="Wang G."/>
        </authorList>
    </citation>
    <scope>NUCLEOTIDE SEQUENCE [LARGE SCALE GENOMIC DNA]</scope>
    <source>
        <strain evidence="3">xq</strain>
    </source>
</reference>
<organism evidence="2 3">
    <name type="scientific">Hyphomicrobium album</name>
    <dbReference type="NCBI Taxonomy" id="2665159"/>
    <lineage>
        <taxon>Bacteria</taxon>
        <taxon>Pseudomonadati</taxon>
        <taxon>Pseudomonadota</taxon>
        <taxon>Alphaproteobacteria</taxon>
        <taxon>Hyphomicrobiales</taxon>
        <taxon>Hyphomicrobiaceae</taxon>
        <taxon>Hyphomicrobium</taxon>
    </lineage>
</organism>
<protein>
    <recommendedName>
        <fullName evidence="1">SCP domain-containing protein</fullName>
    </recommendedName>
</protein>
<comment type="caution">
    <text evidence="2">The sequence shown here is derived from an EMBL/GenBank/DDBJ whole genome shotgun (WGS) entry which is preliminary data.</text>
</comment>
<dbReference type="Proteomes" id="UP000440694">
    <property type="component" value="Unassembled WGS sequence"/>
</dbReference>
<evidence type="ECO:0000313" key="2">
    <source>
        <dbReference type="EMBL" id="MTD93592.1"/>
    </source>
</evidence>
<dbReference type="PANTHER" id="PTHR31157:SF1">
    <property type="entry name" value="SCP DOMAIN-CONTAINING PROTEIN"/>
    <property type="match status" value="1"/>
</dbReference>